<sequence length="144" mass="16446">MAKEVALRPGFFPRGGCLLIHSLFFSRVSRSVPNDPRLGWNMCDRSATKACLAHSLRLIAPIQPISLEHRPKGENAVDELSIRAAVFVTEERRSRDKRFVQKEALSGRRADSENGTGSTEERYLERARTTLFRWPSRQCFFPAR</sequence>
<name>A0A8J2BS87_9BACT</name>
<dbReference type="EMBL" id="CAJNOB010000056">
    <property type="protein sequence ID" value="CAF0703624.1"/>
    <property type="molecule type" value="Genomic_DNA"/>
</dbReference>
<gene>
    <name evidence="2" type="ORF">MPNT_60048</name>
</gene>
<evidence type="ECO:0000313" key="3">
    <source>
        <dbReference type="Proteomes" id="UP000663859"/>
    </source>
</evidence>
<comment type="caution">
    <text evidence="2">The sequence shown here is derived from an EMBL/GenBank/DDBJ whole genome shotgun (WGS) entry which is preliminary data.</text>
</comment>
<evidence type="ECO:0000313" key="2">
    <source>
        <dbReference type="EMBL" id="CAF0703624.1"/>
    </source>
</evidence>
<dbReference type="Proteomes" id="UP000663859">
    <property type="component" value="Unassembled WGS sequence"/>
</dbReference>
<keyword evidence="3" id="KW-1185">Reference proteome</keyword>
<organism evidence="2 3">
    <name type="scientific">Candidatus Methylacidithermus pantelleriae</name>
    <dbReference type="NCBI Taxonomy" id="2744239"/>
    <lineage>
        <taxon>Bacteria</taxon>
        <taxon>Pseudomonadati</taxon>
        <taxon>Verrucomicrobiota</taxon>
        <taxon>Methylacidiphilae</taxon>
        <taxon>Methylacidiphilales</taxon>
        <taxon>Methylacidiphilaceae</taxon>
        <taxon>Candidatus Methylacidithermus</taxon>
    </lineage>
</organism>
<accession>A0A8J2BS87</accession>
<dbReference type="AlphaFoldDB" id="A0A8J2BS87"/>
<evidence type="ECO:0000256" key="1">
    <source>
        <dbReference type="SAM" id="MobiDB-lite"/>
    </source>
</evidence>
<proteinExistence type="predicted"/>
<feature type="compositionally biased region" description="Basic and acidic residues" evidence="1">
    <location>
        <begin position="100"/>
        <end position="112"/>
    </location>
</feature>
<reference evidence="2" key="1">
    <citation type="submission" date="2021-02" db="EMBL/GenBank/DDBJ databases">
        <authorList>
            <person name="Cremers G."/>
            <person name="Picone N."/>
        </authorList>
    </citation>
    <scope>NUCLEOTIDE SEQUENCE</scope>
    <source>
        <strain evidence="2">PQ17</strain>
    </source>
</reference>
<protein>
    <submittedName>
        <fullName evidence="2">Uncharacterized protein</fullName>
    </submittedName>
</protein>
<feature type="region of interest" description="Disordered" evidence="1">
    <location>
        <begin position="100"/>
        <end position="121"/>
    </location>
</feature>